<proteinExistence type="predicted"/>
<keyword evidence="3" id="KW-1185">Reference proteome</keyword>
<reference evidence="2" key="1">
    <citation type="submission" date="2020-11" db="EMBL/GenBank/DDBJ databases">
        <authorList>
            <consortium name="DOE Joint Genome Institute"/>
            <person name="Ahrendt S."/>
            <person name="Riley R."/>
            <person name="Andreopoulos W."/>
            <person name="Labutti K."/>
            <person name="Pangilinan J."/>
            <person name="Ruiz-Duenas F.J."/>
            <person name="Barrasa J.M."/>
            <person name="Sanchez-Garcia M."/>
            <person name="Camarero S."/>
            <person name="Miyauchi S."/>
            <person name="Serrano A."/>
            <person name="Linde D."/>
            <person name="Babiker R."/>
            <person name="Drula E."/>
            <person name="Ayuso-Fernandez I."/>
            <person name="Pacheco R."/>
            <person name="Padilla G."/>
            <person name="Ferreira P."/>
            <person name="Barriuso J."/>
            <person name="Kellner H."/>
            <person name="Castanera R."/>
            <person name="Alfaro M."/>
            <person name="Ramirez L."/>
            <person name="Pisabarro A.G."/>
            <person name="Kuo A."/>
            <person name="Tritt A."/>
            <person name="Lipzen A."/>
            <person name="He G."/>
            <person name="Yan M."/>
            <person name="Ng V."/>
            <person name="Cullen D."/>
            <person name="Martin F."/>
            <person name="Rosso M.-N."/>
            <person name="Henrissat B."/>
            <person name="Hibbett D."/>
            <person name="Martinez A.T."/>
            <person name="Grigoriev I.V."/>
        </authorList>
    </citation>
    <scope>NUCLEOTIDE SEQUENCE</scope>
    <source>
        <strain evidence="2">CIRM-BRFM 674</strain>
    </source>
</reference>
<evidence type="ECO:0000259" key="1">
    <source>
        <dbReference type="Pfam" id="PF01738"/>
    </source>
</evidence>
<dbReference type="GO" id="GO:0016787">
    <property type="term" value="F:hydrolase activity"/>
    <property type="evidence" value="ECO:0007669"/>
    <property type="project" value="InterPro"/>
</dbReference>
<dbReference type="OrthoDB" id="1393670at2759"/>
<comment type="caution">
    <text evidence="2">The sequence shown here is derived from an EMBL/GenBank/DDBJ whole genome shotgun (WGS) entry which is preliminary data.</text>
</comment>
<dbReference type="Proteomes" id="UP000807469">
    <property type="component" value="Unassembled WGS sequence"/>
</dbReference>
<dbReference type="EMBL" id="MU155181">
    <property type="protein sequence ID" value="KAF9481285.1"/>
    <property type="molecule type" value="Genomic_DNA"/>
</dbReference>
<dbReference type="SUPFAM" id="SSF53474">
    <property type="entry name" value="alpha/beta-Hydrolases"/>
    <property type="match status" value="1"/>
</dbReference>
<name>A0A9P6D2N7_9AGAR</name>
<evidence type="ECO:0000313" key="3">
    <source>
        <dbReference type="Proteomes" id="UP000807469"/>
    </source>
</evidence>
<dbReference type="Pfam" id="PF01738">
    <property type="entry name" value="DLH"/>
    <property type="match status" value="1"/>
</dbReference>
<dbReference type="Gene3D" id="3.40.50.1820">
    <property type="entry name" value="alpha/beta hydrolase"/>
    <property type="match status" value="1"/>
</dbReference>
<accession>A0A9P6D2N7</accession>
<dbReference type="PANTHER" id="PTHR17630:SF44">
    <property type="entry name" value="PROTEIN AIM2"/>
    <property type="match status" value="1"/>
</dbReference>
<protein>
    <submittedName>
        <fullName evidence="2">Alpha/beta-hydrolase</fullName>
    </submittedName>
</protein>
<feature type="domain" description="Dienelactone hydrolase" evidence="1">
    <location>
        <begin position="36"/>
        <end position="250"/>
    </location>
</feature>
<dbReference type="PANTHER" id="PTHR17630">
    <property type="entry name" value="DIENELACTONE HYDROLASE"/>
    <property type="match status" value="1"/>
</dbReference>
<dbReference type="AlphaFoldDB" id="A0A9P6D2N7"/>
<organism evidence="2 3">
    <name type="scientific">Pholiota conissans</name>
    <dbReference type="NCBI Taxonomy" id="109636"/>
    <lineage>
        <taxon>Eukaryota</taxon>
        <taxon>Fungi</taxon>
        <taxon>Dikarya</taxon>
        <taxon>Basidiomycota</taxon>
        <taxon>Agaricomycotina</taxon>
        <taxon>Agaricomycetes</taxon>
        <taxon>Agaricomycetidae</taxon>
        <taxon>Agaricales</taxon>
        <taxon>Agaricineae</taxon>
        <taxon>Strophariaceae</taxon>
        <taxon>Pholiota</taxon>
    </lineage>
</organism>
<sequence>MSSSPFLAGPISNCCITGFKHEGEPVGRVETIAGIETYVSDPPSNGAAGPKKVIMFFSDVFGPFYTNAQLLQDYFASCGYHVVGLDYMFGDYFTKYEGRPVSEIIPWVDEKLRVAREETPKWIDEIRKIYGEDAKYCSIGYCFGGPFTIELAATDKVVAAGFVCPIYITEEHFRNIKKPFLLSCSEHDVTFPTPQRHKAEEILAEIKATYHVQVFSGVEHGFAARGDITIENIRWTKEQSAKTIITWFDRFCSA</sequence>
<evidence type="ECO:0000313" key="2">
    <source>
        <dbReference type="EMBL" id="KAF9481285.1"/>
    </source>
</evidence>
<gene>
    <name evidence="2" type="ORF">BDN70DRAFT_876612</name>
</gene>
<dbReference type="InterPro" id="IPR002925">
    <property type="entry name" value="Dienelactn_hydro"/>
</dbReference>
<dbReference type="InterPro" id="IPR029058">
    <property type="entry name" value="AB_hydrolase_fold"/>
</dbReference>